<gene>
    <name evidence="9" type="ORF">J4H91_07695</name>
</gene>
<keyword evidence="10" id="KW-1185">Reference proteome</keyword>
<keyword evidence="3 6" id="KW-0808">Transferase</keyword>
<keyword evidence="5 6" id="KW-0694">RNA-binding</keyword>
<evidence type="ECO:0000256" key="7">
    <source>
        <dbReference type="SAM" id="MobiDB-lite"/>
    </source>
</evidence>
<dbReference type="InterPro" id="IPR049560">
    <property type="entry name" value="MeTrfase_RsmB-F_NOP2_cat"/>
</dbReference>
<dbReference type="PROSITE" id="PS01153">
    <property type="entry name" value="NOL1_NOP2_SUN"/>
    <property type="match status" value="1"/>
</dbReference>
<protein>
    <submittedName>
        <fullName evidence="9">rRNA small subunit methyltransferase B</fullName>
    </submittedName>
</protein>
<dbReference type="AlphaFoldDB" id="A0A939LW38"/>
<organism evidence="9 10">
    <name type="scientific">Leucobacter ruminantium</name>
    <dbReference type="NCBI Taxonomy" id="1289170"/>
    <lineage>
        <taxon>Bacteria</taxon>
        <taxon>Bacillati</taxon>
        <taxon>Actinomycetota</taxon>
        <taxon>Actinomycetes</taxon>
        <taxon>Micrococcales</taxon>
        <taxon>Microbacteriaceae</taxon>
        <taxon>Leucobacter</taxon>
    </lineage>
</organism>
<comment type="caution">
    <text evidence="9">The sequence shown here is derived from an EMBL/GenBank/DDBJ whole genome shotgun (WGS) entry which is preliminary data.</text>
</comment>
<feature type="domain" description="SAM-dependent MTase RsmB/NOP-type" evidence="8">
    <location>
        <begin position="244"/>
        <end position="534"/>
    </location>
</feature>
<evidence type="ECO:0000256" key="4">
    <source>
        <dbReference type="ARBA" id="ARBA00022691"/>
    </source>
</evidence>
<proteinExistence type="inferred from homology"/>
<dbReference type="InterPro" id="IPR035926">
    <property type="entry name" value="NusB-like_sf"/>
</dbReference>
<dbReference type="SUPFAM" id="SSF48013">
    <property type="entry name" value="NusB-like"/>
    <property type="match status" value="1"/>
</dbReference>
<sequence length="534" mass="56771">MVARPRRRGGALVSAREAGDGRGGRGRGDQGGGRGRGGQGGRAREGSGSFRPGREPRTRDRAPRARISSARLVAYDVLRDVEDRDAYANLALPARIREARLDARDAALATELAAGSLRGRGRYDRIIELAAGRGIDDIDPRTRNVLRLGAHQLLGMRTASHAAVNESVELQRRVGNEKAAGFVNGVLRAVGRSSNEEWDEWIEQSAANADAALAARTSHPAWVLRALRAALIAEGRENELEQLLVADNASPRVSLAVLPGGDASPSEVAEALREAGFEARSSGLSPVGVELAGGDPGRAIAAAGAAEGFVRVQDQGSQLAALALSRCRPVHADERWLDLCAGPGGKSALLGAEALRGGAYLRANEVSEHRAELVRGSVAPVSGAVEVVCHDGRDPGAFGDEGSERVRFDRILVDAPCSGLGALRRRPEARWRKQPSDLPALTALQEELLDAAVAHLAVDGVLAYVTCSPHLAETRVTVDRLLRRHPELGELDARSALRDIVGRDPGFAGDAPSAQLWPHRHGTDAMFIALFERR</sequence>
<dbReference type="InterPro" id="IPR023267">
    <property type="entry name" value="RCMT"/>
</dbReference>
<dbReference type="GO" id="GO:0008173">
    <property type="term" value="F:RNA methyltransferase activity"/>
    <property type="evidence" value="ECO:0007669"/>
    <property type="project" value="InterPro"/>
</dbReference>
<feature type="compositionally biased region" description="Basic and acidic residues" evidence="7">
    <location>
        <begin position="17"/>
        <end position="28"/>
    </location>
</feature>
<dbReference type="InterPro" id="IPR029063">
    <property type="entry name" value="SAM-dependent_MTases_sf"/>
</dbReference>
<evidence type="ECO:0000313" key="9">
    <source>
        <dbReference type="EMBL" id="MBO1805201.1"/>
    </source>
</evidence>
<feature type="compositionally biased region" description="Gly residues" evidence="7">
    <location>
        <begin position="29"/>
        <end position="41"/>
    </location>
</feature>
<feature type="active site" description="Nucleophile" evidence="6">
    <location>
        <position position="467"/>
    </location>
</feature>
<dbReference type="Gene3D" id="1.10.940.10">
    <property type="entry name" value="NusB-like"/>
    <property type="match status" value="1"/>
</dbReference>
<evidence type="ECO:0000256" key="5">
    <source>
        <dbReference type="ARBA" id="ARBA00022884"/>
    </source>
</evidence>
<comment type="similarity">
    <text evidence="1 6">Belongs to the class I-like SAM-binding methyltransferase superfamily. RsmB/NOP family.</text>
</comment>
<feature type="region of interest" description="Disordered" evidence="7">
    <location>
        <begin position="1"/>
        <end position="64"/>
    </location>
</feature>
<evidence type="ECO:0000256" key="1">
    <source>
        <dbReference type="ARBA" id="ARBA00007494"/>
    </source>
</evidence>
<dbReference type="CDD" id="cd02440">
    <property type="entry name" value="AdoMet_MTases"/>
    <property type="match status" value="1"/>
</dbReference>
<dbReference type="Pfam" id="PF01029">
    <property type="entry name" value="NusB"/>
    <property type="match status" value="1"/>
</dbReference>
<dbReference type="Gene3D" id="3.40.50.150">
    <property type="entry name" value="Vaccinia Virus protein VP39"/>
    <property type="match status" value="1"/>
</dbReference>
<dbReference type="InterPro" id="IPR018314">
    <property type="entry name" value="RsmB/NOL1/NOP2-like_CS"/>
</dbReference>
<feature type="binding site" evidence="6">
    <location>
        <position position="365"/>
    </location>
    <ligand>
        <name>S-adenosyl-L-methionine</name>
        <dbReference type="ChEBI" id="CHEBI:59789"/>
    </ligand>
</feature>
<feature type="binding site" evidence="6">
    <location>
        <begin position="340"/>
        <end position="346"/>
    </location>
    <ligand>
        <name>S-adenosyl-L-methionine</name>
        <dbReference type="ChEBI" id="CHEBI:59789"/>
    </ligand>
</feature>
<evidence type="ECO:0000256" key="6">
    <source>
        <dbReference type="PROSITE-ProRule" id="PRU01023"/>
    </source>
</evidence>
<dbReference type="InterPro" id="IPR006027">
    <property type="entry name" value="NusB_RsmB_TIM44"/>
</dbReference>
<dbReference type="GO" id="GO:0006355">
    <property type="term" value="P:regulation of DNA-templated transcription"/>
    <property type="evidence" value="ECO:0007669"/>
    <property type="project" value="InterPro"/>
</dbReference>
<evidence type="ECO:0000313" key="10">
    <source>
        <dbReference type="Proteomes" id="UP000664398"/>
    </source>
</evidence>
<dbReference type="GO" id="GO:0001510">
    <property type="term" value="P:RNA methylation"/>
    <property type="evidence" value="ECO:0007669"/>
    <property type="project" value="InterPro"/>
</dbReference>
<dbReference type="Pfam" id="PF01189">
    <property type="entry name" value="Methyltr_RsmB-F"/>
    <property type="match status" value="1"/>
</dbReference>
<dbReference type="PANTHER" id="PTHR22807">
    <property type="entry name" value="NOP2 YEAST -RELATED NOL1/NOP2/FMU SUN DOMAIN-CONTAINING"/>
    <property type="match status" value="1"/>
</dbReference>
<evidence type="ECO:0000256" key="2">
    <source>
        <dbReference type="ARBA" id="ARBA00022603"/>
    </source>
</evidence>
<dbReference type="PANTHER" id="PTHR22807:SF53">
    <property type="entry name" value="RIBOSOMAL RNA SMALL SUBUNIT METHYLTRANSFERASE B-RELATED"/>
    <property type="match status" value="1"/>
</dbReference>
<keyword evidence="2 6" id="KW-0489">Methyltransferase</keyword>
<reference evidence="9" key="1">
    <citation type="submission" date="2021-03" db="EMBL/GenBank/DDBJ databases">
        <title>Leucobacter chromiisoli sp. nov., isolated from chromium-containing soil of chemical plant.</title>
        <authorList>
            <person name="Xu Z."/>
        </authorList>
    </citation>
    <scope>NUCLEOTIDE SEQUENCE</scope>
    <source>
        <strain evidence="9">A2</strain>
    </source>
</reference>
<keyword evidence="4 6" id="KW-0949">S-adenosyl-L-methionine</keyword>
<feature type="binding site" evidence="6">
    <location>
        <position position="414"/>
    </location>
    <ligand>
        <name>S-adenosyl-L-methionine</name>
        <dbReference type="ChEBI" id="CHEBI:59789"/>
    </ligand>
</feature>
<evidence type="ECO:0000256" key="3">
    <source>
        <dbReference type="ARBA" id="ARBA00022679"/>
    </source>
</evidence>
<dbReference type="EMBL" id="JAGDYL010000010">
    <property type="protein sequence ID" value="MBO1805201.1"/>
    <property type="molecule type" value="Genomic_DNA"/>
</dbReference>
<dbReference type="Proteomes" id="UP000664398">
    <property type="component" value="Unassembled WGS sequence"/>
</dbReference>
<dbReference type="GO" id="GO:0003723">
    <property type="term" value="F:RNA binding"/>
    <property type="evidence" value="ECO:0007669"/>
    <property type="project" value="UniProtKB-UniRule"/>
</dbReference>
<name>A0A939LW38_9MICO</name>
<accession>A0A939LW38</accession>
<feature type="compositionally biased region" description="Basic and acidic residues" evidence="7">
    <location>
        <begin position="52"/>
        <end position="63"/>
    </location>
</feature>
<evidence type="ECO:0000259" key="8">
    <source>
        <dbReference type="PROSITE" id="PS51686"/>
    </source>
</evidence>
<dbReference type="PROSITE" id="PS51686">
    <property type="entry name" value="SAM_MT_RSMB_NOP"/>
    <property type="match status" value="1"/>
</dbReference>
<feature type="binding site" evidence="6">
    <location>
        <position position="391"/>
    </location>
    <ligand>
        <name>S-adenosyl-L-methionine</name>
        <dbReference type="ChEBI" id="CHEBI:59789"/>
    </ligand>
</feature>
<dbReference type="InterPro" id="IPR001678">
    <property type="entry name" value="MeTrfase_RsmB-F_NOP2_dom"/>
</dbReference>
<dbReference type="PRINTS" id="PR02008">
    <property type="entry name" value="RCMTFAMILY"/>
</dbReference>
<dbReference type="SUPFAM" id="SSF53335">
    <property type="entry name" value="S-adenosyl-L-methionine-dependent methyltransferases"/>
    <property type="match status" value="1"/>
</dbReference>